<proteinExistence type="predicted"/>
<dbReference type="Proteomes" id="UP000053599">
    <property type="component" value="Unassembled WGS sequence"/>
</dbReference>
<evidence type="ECO:0000313" key="1">
    <source>
        <dbReference type="EMBL" id="KIV79915.1"/>
    </source>
</evidence>
<protein>
    <submittedName>
        <fullName evidence="1">Uncharacterized protein</fullName>
    </submittedName>
</protein>
<organism evidence="1 2">
    <name type="scientific">Exophiala sideris</name>
    <dbReference type="NCBI Taxonomy" id="1016849"/>
    <lineage>
        <taxon>Eukaryota</taxon>
        <taxon>Fungi</taxon>
        <taxon>Dikarya</taxon>
        <taxon>Ascomycota</taxon>
        <taxon>Pezizomycotina</taxon>
        <taxon>Eurotiomycetes</taxon>
        <taxon>Chaetothyriomycetidae</taxon>
        <taxon>Chaetothyriales</taxon>
        <taxon>Herpotrichiellaceae</taxon>
        <taxon>Exophiala</taxon>
    </lineage>
</organism>
<dbReference type="AlphaFoldDB" id="A0A0D1VUQ2"/>
<accession>A0A0D1VUQ2</accession>
<reference evidence="1 2" key="1">
    <citation type="submission" date="2015-01" db="EMBL/GenBank/DDBJ databases">
        <title>The Genome Sequence of Exophiala sideris CBS121828.</title>
        <authorList>
            <consortium name="The Broad Institute Genomics Platform"/>
            <person name="Cuomo C."/>
            <person name="de Hoog S."/>
            <person name="Gorbushina A."/>
            <person name="Stielow B."/>
            <person name="Teixiera M."/>
            <person name="Abouelleil A."/>
            <person name="Chapman S.B."/>
            <person name="Priest M."/>
            <person name="Young S.K."/>
            <person name="Wortman J."/>
            <person name="Nusbaum C."/>
            <person name="Birren B."/>
        </authorList>
    </citation>
    <scope>NUCLEOTIDE SEQUENCE [LARGE SCALE GENOMIC DNA]</scope>
    <source>
        <strain evidence="1 2">CBS 121828</strain>
    </source>
</reference>
<dbReference type="HOGENOM" id="CLU_1927610_0_0_1"/>
<name>A0A0D1VUQ2_9EURO</name>
<sequence>MTAEHDYDLVNDDNYHYYDDYDYDYDDYHYADDDYHYADDDYHYDDHDYDYDNDDLTTRTNLHRKCDGLVCEVGGGSAQGTCVPLGSLPAGYKCGVPDGACVAGAVCYSGEGGVDQLGPYEVCFQLQVARS</sequence>
<dbReference type="EMBL" id="KN846953">
    <property type="protein sequence ID" value="KIV79915.1"/>
    <property type="molecule type" value="Genomic_DNA"/>
</dbReference>
<evidence type="ECO:0000313" key="2">
    <source>
        <dbReference type="Proteomes" id="UP000053599"/>
    </source>
</evidence>
<gene>
    <name evidence="1" type="ORF">PV11_07454</name>
</gene>